<dbReference type="EMBL" id="JANTQA010000047">
    <property type="protein sequence ID" value="KAJ3431472.1"/>
    <property type="molecule type" value="Genomic_DNA"/>
</dbReference>
<gene>
    <name evidence="2" type="ORF">M0812_20384</name>
</gene>
<sequence>MQEKCEEMQEEGKEMKRELGVLYEELDNLEAKIEEMEEKEKLTEKETLIKEQNDQIDKQDQRIKEQNGLIKEQNKLIKEIKNKFEKAEIEQKMSRQNLKVSSLTKQIDQIDLSSRHLRIKKILNSFLKNSKKSLNNRTPLNELLNKTRTNAMLCDFNEASIPIVNRTQEINEIVDGITSDFLKINLGKKIQT</sequence>
<name>A0AAV7YNU7_9EUKA</name>
<dbReference type="AlphaFoldDB" id="A0AAV7YNU7"/>
<accession>A0AAV7YNU7</accession>
<evidence type="ECO:0000313" key="2">
    <source>
        <dbReference type="EMBL" id="KAJ3431472.1"/>
    </source>
</evidence>
<organism evidence="2 3">
    <name type="scientific">Anaeramoeba flamelloides</name>
    <dbReference type="NCBI Taxonomy" id="1746091"/>
    <lineage>
        <taxon>Eukaryota</taxon>
        <taxon>Metamonada</taxon>
        <taxon>Anaeramoebidae</taxon>
        <taxon>Anaeramoeba</taxon>
    </lineage>
</organism>
<feature type="coiled-coil region" evidence="1">
    <location>
        <begin position="5"/>
        <end position="106"/>
    </location>
</feature>
<evidence type="ECO:0000313" key="3">
    <source>
        <dbReference type="Proteomes" id="UP001146793"/>
    </source>
</evidence>
<keyword evidence="1" id="KW-0175">Coiled coil</keyword>
<dbReference type="Proteomes" id="UP001146793">
    <property type="component" value="Unassembled WGS sequence"/>
</dbReference>
<comment type="caution">
    <text evidence="2">The sequence shown here is derived from an EMBL/GenBank/DDBJ whole genome shotgun (WGS) entry which is preliminary data.</text>
</comment>
<proteinExistence type="predicted"/>
<reference evidence="2" key="1">
    <citation type="submission" date="2022-08" db="EMBL/GenBank/DDBJ databases">
        <title>Novel sulphate-reducing endosymbionts in the free-living metamonad Anaeramoeba.</title>
        <authorList>
            <person name="Jerlstrom-Hultqvist J."/>
            <person name="Cepicka I."/>
            <person name="Gallot-Lavallee L."/>
            <person name="Salas-Leiva D."/>
            <person name="Curtis B.A."/>
            <person name="Zahonova K."/>
            <person name="Pipaliya S."/>
            <person name="Dacks J."/>
            <person name="Roger A.J."/>
        </authorList>
    </citation>
    <scope>NUCLEOTIDE SEQUENCE</scope>
    <source>
        <strain evidence="2">Busselton2</strain>
    </source>
</reference>
<evidence type="ECO:0000256" key="1">
    <source>
        <dbReference type="SAM" id="Coils"/>
    </source>
</evidence>
<protein>
    <submittedName>
        <fullName evidence="2">Zinc finger protein</fullName>
    </submittedName>
</protein>